<dbReference type="NCBIfam" id="TIGR00361">
    <property type="entry name" value="ComEC_Rec2"/>
    <property type="match status" value="1"/>
</dbReference>
<feature type="transmembrane region" description="Helical" evidence="6">
    <location>
        <begin position="52"/>
        <end position="70"/>
    </location>
</feature>
<dbReference type="Pfam" id="PF00753">
    <property type="entry name" value="Lactamase_B"/>
    <property type="match status" value="1"/>
</dbReference>
<comment type="caution">
    <text evidence="8">The sequence shown here is derived from an EMBL/GenBank/DDBJ whole genome shotgun (WGS) entry which is preliminary data.</text>
</comment>
<keyword evidence="2" id="KW-1003">Cell membrane</keyword>
<dbReference type="Pfam" id="PF03772">
    <property type="entry name" value="Competence"/>
    <property type="match status" value="1"/>
</dbReference>
<evidence type="ECO:0000256" key="3">
    <source>
        <dbReference type="ARBA" id="ARBA00022692"/>
    </source>
</evidence>
<gene>
    <name evidence="8" type="ORF">HGP28_09080</name>
</gene>
<evidence type="ECO:0000256" key="4">
    <source>
        <dbReference type="ARBA" id="ARBA00022989"/>
    </source>
</evidence>
<comment type="subcellular location">
    <subcellularLocation>
        <location evidence="1">Cell membrane</location>
        <topology evidence="1">Multi-pass membrane protein</topology>
    </subcellularLocation>
</comment>
<feature type="transmembrane region" description="Helical" evidence="6">
    <location>
        <begin position="396"/>
        <end position="417"/>
    </location>
</feature>
<feature type="transmembrane region" description="Helical" evidence="6">
    <location>
        <begin position="486"/>
        <end position="503"/>
    </location>
</feature>
<dbReference type="InterPro" id="IPR004477">
    <property type="entry name" value="ComEC_N"/>
</dbReference>
<dbReference type="InterPro" id="IPR035681">
    <property type="entry name" value="ComA-like_MBL"/>
</dbReference>
<organism evidence="8 9">
    <name type="scientific">Vibrio agarilyticus</name>
    <dbReference type="NCBI Taxonomy" id="2726741"/>
    <lineage>
        <taxon>Bacteria</taxon>
        <taxon>Pseudomonadati</taxon>
        <taxon>Pseudomonadota</taxon>
        <taxon>Gammaproteobacteria</taxon>
        <taxon>Vibrionales</taxon>
        <taxon>Vibrionaceae</taxon>
        <taxon>Vibrio</taxon>
    </lineage>
</organism>
<dbReference type="PANTHER" id="PTHR30619:SF1">
    <property type="entry name" value="RECOMBINATION PROTEIN 2"/>
    <property type="match status" value="1"/>
</dbReference>
<dbReference type="InterPro" id="IPR036866">
    <property type="entry name" value="RibonucZ/Hydroxyglut_hydro"/>
</dbReference>
<dbReference type="GO" id="GO:0005886">
    <property type="term" value="C:plasma membrane"/>
    <property type="evidence" value="ECO:0007669"/>
    <property type="project" value="UniProtKB-SubCell"/>
</dbReference>
<dbReference type="InterPro" id="IPR004797">
    <property type="entry name" value="Competence_ComEC/Rec2"/>
</dbReference>
<sequence>MTLLFDTRCWILFIVTILTTRFWPGLPHWLWTLPLVALIVLILKYRRYIEGLGVFLALLIIITEGNRLQWQSQSLFRAGVHSTINARVDSPFIPITNGYEGIVSINMLNGTPIEDFRTIKVLARTALPLSLGDHITVKATFTPLYGLRNRVGFDREQFYFSRGIVAKALLDTKDSFRVVSQANLRAQLLAKVTEDADSLPHFPLIKALGFGLRDELTVTLWQQLQGSGLIHLLSISGLHIAMAFAFGAFVGAGMRLILPRAVALPWLCGFVLSCCYAWLADFSIPTVRALLFCLLITLFKWRGLVYLRWYLFLWVMALNLMFDPFASLSSSFWLSYGAVAAVILALIPAKTRDDAAPIGWRIFAVIKRAMAFQLRLSALLLPLSIIYFQGVSSGTIVFNLVFIPWFTLIMVPLLFVAMLCSGLSISLPAFGWLAAIVWPLVDRALAPVTFAIEPAANAWLTVSAYWYPLIGLLLVALLLWEYLSTLGRAIGILISAVYLGWPFSHYQDDKLRLEIFDVGHGLAVAFHRNGHSVLYDTGRAWPNGSIAQQVLMPNFSAIGLMALDGLVVSHDDNDHAGGTSSVMQKLSPRWVSGSAPSILLEKEQASMTLKPQLRPCVKGQSWEWQQTHWQVLWPPKLVTRAYNPQSCVIRVTDLHSQKRVLLTGDITAVAEWLLLREPEQLSAEVVLVPHHGSATSSLSRFVNAVDAHYAIASLARGNQWGLPQQSVVSRYTEQGSRWLETARHGQISLTFEPNGISVETQRHDTFEPWYRQMMRNQVE</sequence>
<keyword evidence="9" id="KW-1185">Reference proteome</keyword>
<keyword evidence="5 6" id="KW-0472">Membrane</keyword>
<evidence type="ECO:0000259" key="7">
    <source>
        <dbReference type="SMART" id="SM00849"/>
    </source>
</evidence>
<dbReference type="Gene3D" id="3.60.15.10">
    <property type="entry name" value="Ribonuclease Z/Hydroxyacylglutathione hydrolase-like"/>
    <property type="match status" value="1"/>
</dbReference>
<evidence type="ECO:0000313" key="9">
    <source>
        <dbReference type="Proteomes" id="UP000535589"/>
    </source>
</evidence>
<proteinExistence type="predicted"/>
<feature type="transmembrane region" description="Helical" evidence="6">
    <location>
        <begin position="285"/>
        <end position="302"/>
    </location>
</feature>
<dbReference type="InterPro" id="IPR052159">
    <property type="entry name" value="Competence_DNA_uptake"/>
</dbReference>
<evidence type="ECO:0000256" key="2">
    <source>
        <dbReference type="ARBA" id="ARBA00022475"/>
    </source>
</evidence>
<dbReference type="RefSeq" id="WP_168836130.1">
    <property type="nucleotide sequence ID" value="NZ_JABAIK010000007.1"/>
</dbReference>
<dbReference type="SMART" id="SM00849">
    <property type="entry name" value="Lactamase_B"/>
    <property type="match status" value="1"/>
</dbReference>
<feature type="transmembrane region" description="Helical" evidence="6">
    <location>
        <begin position="229"/>
        <end position="250"/>
    </location>
</feature>
<dbReference type="GO" id="GO:0030420">
    <property type="term" value="P:establishment of competence for transformation"/>
    <property type="evidence" value="ECO:0007669"/>
    <property type="project" value="InterPro"/>
</dbReference>
<accession>A0A7X8TQK4</accession>
<feature type="domain" description="Metallo-beta-lactamase" evidence="7">
    <location>
        <begin position="520"/>
        <end position="716"/>
    </location>
</feature>
<protein>
    <submittedName>
        <fullName evidence="8">DNA internalization-related competence protein ComEC/Rec2</fullName>
    </submittedName>
</protein>
<evidence type="ECO:0000313" key="8">
    <source>
        <dbReference type="EMBL" id="NLS13040.1"/>
    </source>
</evidence>
<evidence type="ECO:0000256" key="5">
    <source>
        <dbReference type="ARBA" id="ARBA00023136"/>
    </source>
</evidence>
<dbReference type="NCBIfam" id="TIGR00360">
    <property type="entry name" value="ComEC_N-term"/>
    <property type="match status" value="1"/>
</dbReference>
<feature type="transmembrane region" description="Helical" evidence="6">
    <location>
        <begin position="458"/>
        <end position="479"/>
    </location>
</feature>
<keyword evidence="3 6" id="KW-0812">Transmembrane</keyword>
<feature type="transmembrane region" description="Helical" evidence="6">
    <location>
        <begin position="332"/>
        <end position="349"/>
    </location>
</feature>
<dbReference type="AlphaFoldDB" id="A0A7X8TQK4"/>
<evidence type="ECO:0000256" key="1">
    <source>
        <dbReference type="ARBA" id="ARBA00004651"/>
    </source>
</evidence>
<feature type="transmembrane region" description="Helical" evidence="6">
    <location>
        <begin position="370"/>
        <end position="390"/>
    </location>
</feature>
<dbReference type="InterPro" id="IPR001279">
    <property type="entry name" value="Metallo-B-lactamas"/>
</dbReference>
<evidence type="ECO:0000256" key="6">
    <source>
        <dbReference type="SAM" id="Phobius"/>
    </source>
</evidence>
<dbReference type="PANTHER" id="PTHR30619">
    <property type="entry name" value="DNA INTERNALIZATION/COMPETENCE PROTEIN COMEC/REC2"/>
    <property type="match status" value="1"/>
</dbReference>
<name>A0A7X8TQK4_9VIBR</name>
<dbReference type="SUPFAM" id="SSF56281">
    <property type="entry name" value="Metallo-hydrolase/oxidoreductase"/>
    <property type="match status" value="1"/>
</dbReference>
<dbReference type="CDD" id="cd07731">
    <property type="entry name" value="ComA-like_MBL-fold"/>
    <property type="match status" value="1"/>
</dbReference>
<dbReference type="Proteomes" id="UP000535589">
    <property type="component" value="Unassembled WGS sequence"/>
</dbReference>
<reference evidence="8 9" key="1">
    <citation type="submission" date="2020-04" db="EMBL/GenBank/DDBJ databases">
        <title>Vibrio sp. SM6, a novel species isolated from seawater.</title>
        <authorList>
            <person name="Wang X."/>
        </authorList>
    </citation>
    <scope>NUCLEOTIDE SEQUENCE [LARGE SCALE GENOMIC DNA]</scope>
    <source>
        <strain evidence="8 9">SM6</strain>
    </source>
</reference>
<feature type="transmembrane region" description="Helical" evidence="6">
    <location>
        <begin position="429"/>
        <end position="452"/>
    </location>
</feature>
<dbReference type="EMBL" id="JABAIK010000007">
    <property type="protein sequence ID" value="NLS13040.1"/>
    <property type="molecule type" value="Genomic_DNA"/>
</dbReference>
<feature type="transmembrane region" description="Helical" evidence="6">
    <location>
        <begin position="7"/>
        <end position="23"/>
    </location>
</feature>
<keyword evidence="4 6" id="KW-1133">Transmembrane helix</keyword>
<feature type="transmembrane region" description="Helical" evidence="6">
    <location>
        <begin position="262"/>
        <end position="279"/>
    </location>
</feature>